<dbReference type="Proteomes" id="UP000709336">
    <property type="component" value="Unassembled WGS sequence"/>
</dbReference>
<name>A0ABX1QWS2_9ALTE</name>
<keyword evidence="2" id="KW-1185">Reference proteome</keyword>
<sequence>MKILGAYGVSRFTNWRFHEITETGQIRFEWFMEEMYTVGEAESDNEVIKHNKAGFDRIKKFGIRD</sequence>
<evidence type="ECO:0000313" key="1">
    <source>
        <dbReference type="EMBL" id="NMH58694.1"/>
    </source>
</evidence>
<dbReference type="RefSeq" id="WP_169209249.1">
    <property type="nucleotide sequence ID" value="NZ_JAATNW010000001.1"/>
</dbReference>
<organism evidence="1 2">
    <name type="scientific">Alteromonas ponticola</name>
    <dbReference type="NCBI Taxonomy" id="2720613"/>
    <lineage>
        <taxon>Bacteria</taxon>
        <taxon>Pseudomonadati</taxon>
        <taxon>Pseudomonadota</taxon>
        <taxon>Gammaproteobacteria</taxon>
        <taxon>Alteromonadales</taxon>
        <taxon>Alteromonadaceae</taxon>
        <taxon>Alteromonas/Salinimonas group</taxon>
        <taxon>Alteromonas</taxon>
    </lineage>
</organism>
<proteinExistence type="predicted"/>
<protein>
    <submittedName>
        <fullName evidence="1">Uncharacterized protein</fullName>
    </submittedName>
</protein>
<evidence type="ECO:0000313" key="2">
    <source>
        <dbReference type="Proteomes" id="UP000709336"/>
    </source>
</evidence>
<accession>A0ABX1QWS2</accession>
<dbReference type="EMBL" id="JAATNW010000001">
    <property type="protein sequence ID" value="NMH58694.1"/>
    <property type="molecule type" value="Genomic_DNA"/>
</dbReference>
<gene>
    <name evidence="1" type="ORF">HCJ96_01470</name>
</gene>
<reference evidence="1 2" key="1">
    <citation type="submission" date="2020-03" db="EMBL/GenBank/DDBJ databases">
        <title>Alteromonas ponticola sp. nov., isolated from seawater.</title>
        <authorList>
            <person name="Yoon J.-H."/>
            <person name="Kim Y.-O."/>
        </authorList>
    </citation>
    <scope>NUCLEOTIDE SEQUENCE [LARGE SCALE GENOMIC DNA]</scope>
    <source>
        <strain evidence="1 2">MYP5</strain>
    </source>
</reference>
<comment type="caution">
    <text evidence="1">The sequence shown here is derived from an EMBL/GenBank/DDBJ whole genome shotgun (WGS) entry which is preliminary data.</text>
</comment>